<name>A0A2W1LF29_9BACL</name>
<proteinExistence type="inferred from homology"/>
<keyword evidence="3" id="KW-1003">Cell membrane</keyword>
<protein>
    <submittedName>
        <fullName evidence="8">BMP family ABC transporter substrate-binding protein</fullName>
    </submittedName>
</protein>
<evidence type="ECO:0000256" key="3">
    <source>
        <dbReference type="ARBA" id="ARBA00022475"/>
    </source>
</evidence>
<dbReference type="InterPro" id="IPR003760">
    <property type="entry name" value="PnrA-like"/>
</dbReference>
<feature type="domain" description="ABC transporter substrate-binding protein PnrA-like" evidence="7">
    <location>
        <begin position="41"/>
        <end position="302"/>
    </location>
</feature>
<evidence type="ECO:0000256" key="2">
    <source>
        <dbReference type="ARBA" id="ARBA00008610"/>
    </source>
</evidence>
<dbReference type="InterPro" id="IPR028082">
    <property type="entry name" value="Peripla_BP_I"/>
</dbReference>
<evidence type="ECO:0000256" key="4">
    <source>
        <dbReference type="ARBA" id="ARBA00022729"/>
    </source>
</evidence>
<keyword evidence="4" id="KW-0732">Signal</keyword>
<dbReference type="AlphaFoldDB" id="A0A2W1LF29"/>
<organism evidence="8 9">
    <name type="scientific">Paenibacillus sambharensis</name>
    <dbReference type="NCBI Taxonomy" id="1803190"/>
    <lineage>
        <taxon>Bacteria</taxon>
        <taxon>Bacillati</taxon>
        <taxon>Bacillota</taxon>
        <taxon>Bacilli</taxon>
        <taxon>Bacillales</taxon>
        <taxon>Paenibacillaceae</taxon>
        <taxon>Paenibacillus</taxon>
    </lineage>
</organism>
<evidence type="ECO:0000313" key="9">
    <source>
        <dbReference type="Proteomes" id="UP000249522"/>
    </source>
</evidence>
<dbReference type="SUPFAM" id="SSF53822">
    <property type="entry name" value="Periplasmic binding protein-like I"/>
    <property type="match status" value="1"/>
</dbReference>
<keyword evidence="5" id="KW-0472">Membrane</keyword>
<evidence type="ECO:0000256" key="6">
    <source>
        <dbReference type="ARBA" id="ARBA00023288"/>
    </source>
</evidence>
<dbReference type="PROSITE" id="PS51257">
    <property type="entry name" value="PROKAR_LIPOPROTEIN"/>
    <property type="match status" value="1"/>
</dbReference>
<dbReference type="EMBL" id="QKRB01000010">
    <property type="protein sequence ID" value="PZD97686.1"/>
    <property type="molecule type" value="Genomic_DNA"/>
</dbReference>
<dbReference type="GO" id="GO:0005886">
    <property type="term" value="C:plasma membrane"/>
    <property type="evidence" value="ECO:0007669"/>
    <property type="project" value="UniProtKB-SubCell"/>
</dbReference>
<keyword evidence="6" id="KW-0449">Lipoprotein</keyword>
<accession>A0A2W1LF29</accession>
<sequence>MRKPVSRRMVLRWLIAVLVISILAGCGSNTGMTEDKRVHVGVMLSDVGLGDQSYSDAAFAGLVSARDELGIVFDYRELEQVGTFDQGFEELVQDSDMVIGLGFQVKDSLETIAKKHPDFPFVIVDETSELPNVTSITFKEEEGSYLVGLIAGLKTRSDKVGFLGGVDAPLIHKFQAGFEQGLKAVNPDAELVVEYAGTFGDAELGAEIAGRMFREDDVDIVYTAAGFTGVGALQEAEKQHKLAIGVDTDQFFVAEKAVVTSMMKNVDVAIRTAVETFLTNNGQFPEKQIVFGLKDNAIGVAPIRVVPFGPEDQQQYDEFAEKLEAGSTVITLP</sequence>
<evidence type="ECO:0000259" key="7">
    <source>
        <dbReference type="Pfam" id="PF02608"/>
    </source>
</evidence>
<evidence type="ECO:0000313" key="8">
    <source>
        <dbReference type="EMBL" id="PZD97686.1"/>
    </source>
</evidence>
<dbReference type="Pfam" id="PF02608">
    <property type="entry name" value="Bmp"/>
    <property type="match status" value="1"/>
</dbReference>
<comment type="subcellular location">
    <subcellularLocation>
        <location evidence="1">Cell membrane</location>
        <topology evidence="1">Lipid-anchor</topology>
    </subcellularLocation>
</comment>
<comment type="caution">
    <text evidence="8">The sequence shown here is derived from an EMBL/GenBank/DDBJ whole genome shotgun (WGS) entry which is preliminary data.</text>
</comment>
<dbReference type="PANTHER" id="PTHR34296:SF2">
    <property type="entry name" value="ABC TRANSPORTER GUANOSINE-BINDING PROTEIN NUPN"/>
    <property type="match status" value="1"/>
</dbReference>
<dbReference type="Proteomes" id="UP000249522">
    <property type="component" value="Unassembled WGS sequence"/>
</dbReference>
<gene>
    <name evidence="8" type="ORF">DNH61_01575</name>
</gene>
<dbReference type="InterPro" id="IPR050957">
    <property type="entry name" value="BMP_lipoprotein"/>
</dbReference>
<dbReference type="PANTHER" id="PTHR34296">
    <property type="entry name" value="TRANSCRIPTIONAL ACTIVATOR PROTEIN MED"/>
    <property type="match status" value="1"/>
</dbReference>
<dbReference type="OrthoDB" id="9784230at2"/>
<dbReference type="Gene3D" id="3.40.50.2300">
    <property type="match status" value="2"/>
</dbReference>
<dbReference type="CDD" id="cd06354">
    <property type="entry name" value="PBP1_PrnA-like"/>
    <property type="match status" value="1"/>
</dbReference>
<evidence type="ECO:0000256" key="5">
    <source>
        <dbReference type="ARBA" id="ARBA00023136"/>
    </source>
</evidence>
<keyword evidence="9" id="KW-1185">Reference proteome</keyword>
<evidence type="ECO:0000256" key="1">
    <source>
        <dbReference type="ARBA" id="ARBA00004193"/>
    </source>
</evidence>
<comment type="similarity">
    <text evidence="2">Belongs to the BMP lipoprotein family.</text>
</comment>
<reference evidence="8 9" key="1">
    <citation type="submission" date="2018-06" db="EMBL/GenBank/DDBJ databases">
        <title>Paenibacillus imtechensis sp. nov.</title>
        <authorList>
            <person name="Pinnaka A.K."/>
            <person name="Singh H."/>
            <person name="Kaur M."/>
        </authorList>
    </citation>
    <scope>NUCLEOTIDE SEQUENCE [LARGE SCALE GENOMIC DNA]</scope>
    <source>
        <strain evidence="8 9">SMB1</strain>
    </source>
</reference>